<sequence length="1309" mass="142767">MTTKVLAFAGSKGAKQPKRTPDNLFSTDVVEAILGLSEGPILGLENGPRSFLIGETPLVSVDGKNNFDTFELTVNEGHADGELIVSRLGGFGSSTSVGTDLASAVPVVRSGTHENINFIDIRLVINRLVIANSKGDFEATGEIKIEYKKASASTWSVASNSPSNSSGGGSSIFFGLAEDNLVLTMPVPGDRATYRQNSAPFPSAEKAIWFDANDDNRPYVWKDETSEWLSPQSLVRLATYWQWQELSAWGSDKIARAYLGARPTVADQSDYWLPADDDSTVKFYNGASFITAGSTYEPSGAPIAPDGVIRIKRKTTSAAVVELRLPVQEVDEPYDIRVTKLSPENTTEYFFDVSWESFQEITSDPLRFPGLASAHLVARASDQFSSLPDLSGIYCGRTVKVPTNYDPVERTYTGVWDGTWKIAFTDNPAFVGNDLVENTRYGINAYYPLVLNKWDVYEAGKWCDIRRADGEPRFTFNSLISDPRPGREMAEYIFGVFGGRLIDDGNGSGRIMIDRDTSAVKLFTPENVVDGVFTFSRTETDSRFNDITVTFTNPDLGWKEDRRRVSDESMIAEFGRVPHPFIAVGCIYEKEAIARGRYKLCTATTETTMVTFKTNRQALYLTPYDIVLIADADNESGITGRIKAVTGARTVSLRDPVSLEVGVTYKINFETPTGIVQRTISNSGAVTSISVTADLPTLPAQTVFSIEAEGVIGTPLPFRVIDIEEAEDNPDDVTVTAIEVNRLKWLFVDGLVDDPEELPSSDLGSSVVEPIGNLRLLPSRSMVGTRVVENVTLDWDPSPSKLASRFRVYQSINDGPMASIGETSNFHMDVRDLAPANYVFGVAALNIFGQEAPLVTIPHFLIGDERPVPQPDTLRLVDEASDTIFERRSPTFEWTIGDAPLTQYYRVRILDAVTDTVIREELVTQPTYTYEYTRQVADGGGTPRRSFKLSVTAVDQFGNESAALTEVFENPQLTTVTGLTLDGGVLAITAAFNMPSVEDFGGVQFHVSMEGSSFDPDETTLVYDGRNTSITFPVESAGMYFVKIGPYDNFRKDDITFSTAVAVIVHTVEVIGGNDLTDAVEDLQNRLAEALQQAQDLAAMVAEQDAGNEIDRQILLTRLTRSIDDVSSFVEDVRLVAVEGDSALAAAITRLSATVGEVSASVSSEAAARADADEAIAQQITDVTAQAAEGLAGGRFKMTAVSSPVGVLAEIEQYVKIQPTDSDQFFAGEKLQVYEIVGTGERKARKLIDVDSFLIGRTEDGVFQPVFAVEDGEVRLDVANIGTVTSGIIQSPDGKFIINLNAGHLIIYD</sequence>
<name>A0A6S6QXK9_9HYPH</name>
<dbReference type="InterPro" id="IPR032876">
    <property type="entry name" value="J_dom"/>
</dbReference>
<dbReference type="KEGG" id="tso:IZ6_25050"/>
<dbReference type="PANTHER" id="PTHR36251">
    <property type="entry name" value="FELS-1 PROPHAGE HOST SPECIFICITY PROTEIN-RELATED"/>
    <property type="match status" value="1"/>
</dbReference>
<gene>
    <name evidence="3" type="ORF">IZ6_25050</name>
</gene>
<feature type="domain" description="Tip attachment protein J" evidence="2">
    <location>
        <begin position="483"/>
        <end position="645"/>
    </location>
</feature>
<evidence type="ECO:0000259" key="2">
    <source>
        <dbReference type="Pfam" id="PF13550"/>
    </source>
</evidence>
<dbReference type="Proteomes" id="UP000515317">
    <property type="component" value="Chromosome"/>
</dbReference>
<proteinExistence type="predicted"/>
<evidence type="ECO:0000256" key="1">
    <source>
        <dbReference type="SAM" id="Coils"/>
    </source>
</evidence>
<dbReference type="EMBL" id="AP023361">
    <property type="protein sequence ID" value="BCJ91770.1"/>
    <property type="molecule type" value="Genomic_DNA"/>
</dbReference>
<keyword evidence="4" id="KW-1185">Reference proteome</keyword>
<dbReference type="Pfam" id="PF13550">
    <property type="entry name" value="Phage-tail_3"/>
    <property type="match status" value="1"/>
</dbReference>
<accession>A0A6S6QXK9</accession>
<evidence type="ECO:0000313" key="3">
    <source>
        <dbReference type="EMBL" id="BCJ91770.1"/>
    </source>
</evidence>
<keyword evidence="1" id="KW-0175">Coiled coil</keyword>
<dbReference type="RefSeq" id="WP_222875391.1">
    <property type="nucleotide sequence ID" value="NZ_AP023361.1"/>
</dbReference>
<organism evidence="3 4">
    <name type="scientific">Terrihabitans soli</name>
    <dbReference type="NCBI Taxonomy" id="708113"/>
    <lineage>
        <taxon>Bacteria</taxon>
        <taxon>Pseudomonadati</taxon>
        <taxon>Pseudomonadota</taxon>
        <taxon>Alphaproteobacteria</taxon>
        <taxon>Hyphomicrobiales</taxon>
        <taxon>Terrihabitans</taxon>
    </lineage>
</organism>
<dbReference type="PANTHER" id="PTHR36251:SF2">
    <property type="entry name" value="GIFSY-2 PROPHAGE HOST SPECIFICITY PROTEIN J, PHAGE LAMBDA"/>
    <property type="match status" value="1"/>
</dbReference>
<feature type="coiled-coil region" evidence="1">
    <location>
        <begin position="1073"/>
        <end position="1100"/>
    </location>
</feature>
<reference evidence="3 4" key="1">
    <citation type="submission" date="2020-08" db="EMBL/GenBank/DDBJ databases">
        <title>Genome sequence of Rhizobiales bacterium strain IZ6.</title>
        <authorList>
            <person name="Nakai R."/>
            <person name="Naganuma T."/>
        </authorList>
    </citation>
    <scope>NUCLEOTIDE SEQUENCE [LARGE SCALE GENOMIC DNA]</scope>
    <source>
        <strain evidence="3 4">IZ6</strain>
    </source>
</reference>
<dbReference type="InterPro" id="IPR053171">
    <property type="entry name" value="Viral_Tip_Attach_Protein"/>
</dbReference>
<protein>
    <recommendedName>
        <fullName evidence="2">Tip attachment protein J domain-containing protein</fullName>
    </recommendedName>
</protein>
<evidence type="ECO:0000313" key="4">
    <source>
        <dbReference type="Proteomes" id="UP000515317"/>
    </source>
</evidence>